<dbReference type="AlphaFoldDB" id="A0A0E1VUQ8"/>
<reference evidence="1" key="1">
    <citation type="submission" date="2009-05" db="EMBL/GenBank/DDBJ databases">
        <authorList>
            <person name="Harkins D.M."/>
            <person name="DeShazer D."/>
            <person name="Woods D.E."/>
            <person name="Brinkac L.M."/>
            <person name="Brown K.A."/>
            <person name="Hung G.C."/>
            <person name="Tuanyok A."/>
            <person name="Zhang B."/>
            <person name="Nierman W.C."/>
        </authorList>
    </citation>
    <scope>NUCLEOTIDE SEQUENCE [LARGE SCALE GENOMIC DNA]</scope>
    <source>
        <strain evidence="1">1710a</strain>
    </source>
</reference>
<sequence>MLFHYRCLQTLVRRPRGCQAATISAFRRPIAGHVQRIPSLRPVSRDYCSRGNTVMQKMQRPCWCITFFTFRCVLPTRASGFCQTRLSPRVNP</sequence>
<evidence type="ECO:0000313" key="1">
    <source>
        <dbReference type="EMBL" id="EET03829.1"/>
    </source>
</evidence>
<organism evidence="1">
    <name type="scientific">Burkholderia pseudomallei 1710a</name>
    <dbReference type="NCBI Taxonomy" id="320371"/>
    <lineage>
        <taxon>Bacteria</taxon>
        <taxon>Pseudomonadati</taxon>
        <taxon>Pseudomonadota</taxon>
        <taxon>Betaproteobacteria</taxon>
        <taxon>Burkholderiales</taxon>
        <taxon>Burkholderiaceae</taxon>
        <taxon>Burkholderia</taxon>
        <taxon>pseudomallei group</taxon>
    </lineage>
</organism>
<name>A0A0E1VUQ8_BURPE</name>
<proteinExistence type="predicted"/>
<dbReference type="HOGENOM" id="CLU_2551773_0_0_4"/>
<gene>
    <name evidence="1" type="ORF">BURPS1710A_A0444</name>
</gene>
<dbReference type="Proteomes" id="UP000001812">
    <property type="component" value="Chromosome II"/>
</dbReference>
<protein>
    <submittedName>
        <fullName evidence="1">Uncharacterized protein</fullName>
    </submittedName>
</protein>
<accession>A0A0E1VUQ8</accession>
<dbReference type="EMBL" id="CM000833">
    <property type="protein sequence ID" value="EET03829.1"/>
    <property type="molecule type" value="Genomic_DNA"/>
</dbReference>